<dbReference type="Gene3D" id="2.60.40.10">
    <property type="entry name" value="Immunoglobulins"/>
    <property type="match status" value="1"/>
</dbReference>
<dbReference type="EMBL" id="CM001402">
    <property type="protein sequence ID" value="EHO42694.1"/>
    <property type="molecule type" value="Genomic_DNA"/>
</dbReference>
<reference evidence="2 5" key="2">
    <citation type="submission" date="2016-11" db="EMBL/GenBank/DDBJ databases">
        <title>Genomic analysis of Caldithrix abyssi and proposal of a novel bacterial phylum Caldithrichaeota.</title>
        <authorList>
            <person name="Kublanov I."/>
            <person name="Sigalova O."/>
            <person name="Gavrilov S."/>
            <person name="Lebedinsky A."/>
            <person name="Ivanova N."/>
            <person name="Daum C."/>
            <person name="Reddy T."/>
            <person name="Klenk H.P."/>
            <person name="Goker M."/>
            <person name="Reva O."/>
            <person name="Miroshnichenko M."/>
            <person name="Kyprides N."/>
            <person name="Woyke T."/>
            <person name="Gelfand M."/>
        </authorList>
    </citation>
    <scope>NUCLEOTIDE SEQUENCE [LARGE SCALE GENOMIC DNA]</scope>
    <source>
        <strain evidence="2 5">LF13</strain>
    </source>
</reference>
<reference evidence="3 4" key="1">
    <citation type="submission" date="2011-09" db="EMBL/GenBank/DDBJ databases">
        <title>The permanent draft genome of Caldithrix abyssi DSM 13497.</title>
        <authorList>
            <consortium name="US DOE Joint Genome Institute (JGI-PGF)"/>
            <person name="Lucas S."/>
            <person name="Han J."/>
            <person name="Lapidus A."/>
            <person name="Bruce D."/>
            <person name="Goodwin L."/>
            <person name="Pitluck S."/>
            <person name="Peters L."/>
            <person name="Kyrpides N."/>
            <person name="Mavromatis K."/>
            <person name="Ivanova N."/>
            <person name="Mikhailova N."/>
            <person name="Chertkov O."/>
            <person name="Detter J.C."/>
            <person name="Tapia R."/>
            <person name="Han C."/>
            <person name="Land M."/>
            <person name="Hauser L."/>
            <person name="Markowitz V."/>
            <person name="Cheng J.-F."/>
            <person name="Hugenholtz P."/>
            <person name="Woyke T."/>
            <person name="Wu D."/>
            <person name="Spring S."/>
            <person name="Brambilla E."/>
            <person name="Klenk H.-P."/>
            <person name="Eisen J.A."/>
        </authorList>
    </citation>
    <scope>NUCLEOTIDE SEQUENCE [LARGE SCALE GENOMIC DNA]</scope>
    <source>
        <strain evidence="3 4">DSM 13497</strain>
    </source>
</reference>
<evidence type="ECO:0000313" key="2">
    <source>
        <dbReference type="EMBL" id="APF18714.1"/>
    </source>
</evidence>
<evidence type="ECO:0000256" key="1">
    <source>
        <dbReference type="SAM" id="SignalP"/>
    </source>
</evidence>
<dbReference type="PaxDb" id="880073-Calab_3088"/>
<dbReference type="AlphaFoldDB" id="H1XTS7"/>
<evidence type="ECO:0008006" key="6">
    <source>
        <dbReference type="Google" id="ProtNLM"/>
    </source>
</evidence>
<proteinExistence type="predicted"/>
<dbReference type="InterPro" id="IPR013783">
    <property type="entry name" value="Ig-like_fold"/>
</dbReference>
<evidence type="ECO:0000313" key="4">
    <source>
        <dbReference type="Proteomes" id="UP000004671"/>
    </source>
</evidence>
<feature type="signal peptide" evidence="1">
    <location>
        <begin position="1"/>
        <end position="23"/>
    </location>
</feature>
<evidence type="ECO:0000313" key="3">
    <source>
        <dbReference type="EMBL" id="EHO42694.1"/>
    </source>
</evidence>
<name>H1XTS7_CALAY</name>
<keyword evidence="4" id="KW-1185">Reference proteome</keyword>
<protein>
    <recommendedName>
        <fullName evidence="6">Por secretion system C-terminal sorting domain-containing protein</fullName>
    </recommendedName>
</protein>
<keyword evidence="1" id="KW-0732">Signal</keyword>
<dbReference type="Proteomes" id="UP000004671">
    <property type="component" value="Chromosome"/>
</dbReference>
<sequence precursor="true">MKIKLNVAFFVIMLFALNMALIAQDHGKIYEGPDDPAGDIEAEREGYMNGNRILLYFQNTTELAKWTPTYRGSQWSRWPNTYDGVRMLDGIALLIGAKVYIKNDSIPVTDFEAIANGQYDDVLYYLQTSYREEMDRNPTGTVEWGLYPVYGYFNELSEYPAMSNHKESWPPAGWPSTGRSLKWPGEWNGRFGRGVIYADLETYFVANDAQDLEYLGPDDRVKYYPRRKYDAQGNIIQDIRIGDIRPEVSIQKGEPWGGLGIRVEQRGFQWNNPQARDAIFWEYNIANISEYTLPEVAFGYWVDNGIGGESDDELGYFDTKIDMAYSWDKDGKGEAGKPTGTMGFAYLESPGIPYDGKDNDEDGLVDERRDNPTAGEFVGPYDGIDNLENFLDFYNLKEEDLRPHWSSDEDQDWEDGNDLNGDGVYQANEYAGDDVGLDGVGPQELNYTGPDEGECNHMPDYKQGVGCEPNYNATDVSESDMVGLTSFYMFPVPQHNPPYTRWFRNDQSMWELIGQDSLVEYLGNISNLIETFASGPFPLYQGREERISMSELHSFDALEGLNSDEHSAPALYEVKRIVQVIYEKDYRFAQPPKMPTLTATPLDGKVILTWDNVADTRTRDPFLGNVNDFEGYKLFRATDKKMSDAQVITDGFGNPIYLKPIFQCDLKDGIQGFADYGAINGIQYNLGYDTGIVHHFVDENVQNGRTYYYAIVAYDYGAPHIGPGIAPSENNIVIELDEAEEIRRLEDGSLAIGPNVAVVTPRQDAAGYVPPSIDQQDDQPILGTGKIEPEILARNSLKIDHTYKVKFQIDTLLDVPYYDFAIRYTTNGLRIYDVTDGNKLVYEETPENYAYSNLVYRDTLDYWTLKTGKTISTDIFDGLRLNITQEVELAEFDARKSGWLNGDAPLIINPASDDNLVMPWDYEIVFTANDSAYVGRVNSQHIRDEQNVRINRTKLLFHQNFNFYVLNKSFMDSAGNYLKMDLVVEDRNYNRQFDIEDRILVGDLNTRGYWAATAFSFEFATSDSADLPQADDVYRVYHKRPFWISDSVTFTVKPEGALNETVLKSTMDDIKVVPNPYIATNAMEPAVANPFLNQRRRLMFTHIPAQCTIKIFTVSGVLVDQIDVQNEPSNGIVHWDLKTREGLDVAAGMYIYHVKSLKTGDEKIGKFAIIK</sequence>
<dbReference type="HOGENOM" id="CLU_276788_0_0_0"/>
<feature type="chain" id="PRO_5010834631" description="Por secretion system C-terminal sorting domain-containing protein" evidence="1">
    <location>
        <begin position="24"/>
        <end position="1171"/>
    </location>
</feature>
<dbReference type="EMBL" id="CP018099">
    <property type="protein sequence ID" value="APF18714.1"/>
    <property type="molecule type" value="Genomic_DNA"/>
</dbReference>
<gene>
    <name evidence="2" type="ORF">Cabys_1965</name>
    <name evidence="3" type="ORF">Calab_3088</name>
</gene>
<dbReference type="Proteomes" id="UP000183868">
    <property type="component" value="Chromosome"/>
</dbReference>
<evidence type="ECO:0000313" key="5">
    <source>
        <dbReference type="Proteomes" id="UP000183868"/>
    </source>
</evidence>
<organism evidence="3 4">
    <name type="scientific">Caldithrix abyssi DSM 13497</name>
    <dbReference type="NCBI Taxonomy" id="880073"/>
    <lineage>
        <taxon>Bacteria</taxon>
        <taxon>Pseudomonadati</taxon>
        <taxon>Calditrichota</taxon>
        <taxon>Calditrichia</taxon>
        <taxon>Calditrichales</taxon>
        <taxon>Calditrichaceae</taxon>
        <taxon>Caldithrix</taxon>
    </lineage>
</organism>
<dbReference type="Gene3D" id="2.60.40.4070">
    <property type="match status" value="1"/>
</dbReference>
<dbReference type="KEGG" id="caby:Cabys_1965"/>
<dbReference type="STRING" id="880073.Cabys_1965"/>
<dbReference type="InParanoid" id="H1XTS7"/>
<accession>H1XTS7</accession>